<keyword evidence="11" id="KW-0411">Iron-sulfur</keyword>
<proteinExistence type="inferred from homology"/>
<keyword evidence="7" id="KW-0479">Metal-binding</keyword>
<evidence type="ECO:0000256" key="13">
    <source>
        <dbReference type="ARBA" id="ARBA00023295"/>
    </source>
</evidence>
<dbReference type="GO" id="GO:0046872">
    <property type="term" value="F:metal ion binding"/>
    <property type="evidence" value="ECO:0007669"/>
    <property type="project" value="UniProtKB-KW"/>
</dbReference>
<keyword evidence="13" id="KW-0326">Glycosidase</keyword>
<sequence length="232" mass="26593">MPNNRRAFSKGRLNLAEQHFDAEVVLRLLEWWRKNKRDFPWRRTKDPYKILVAEVLLRKTDAPKVLAVYEDFLRKYPSIADLAGADESELSLLLVPLGLYNVRAKQLKKLARDIVEQFDGKIPDNPEKLKSLDGIGDYIANAIACFAYEKPLAMVDSNIARVVSRLYGIKPKSRPHLDRKIRSVAQRLVKLADAKELNLAILDFAALVCTVNRPKCPLCPLHQYCSYFRSSQ</sequence>
<dbReference type="SUPFAM" id="SSF48150">
    <property type="entry name" value="DNA-glycosylase"/>
    <property type="match status" value="1"/>
</dbReference>
<accession>A0A497F0Z9</accession>
<comment type="caution">
    <text evidence="17">The sequence shown here is derived from an EMBL/GenBank/DDBJ whole genome shotgun (WGS) entry which is preliminary data.</text>
</comment>
<dbReference type="Pfam" id="PF00633">
    <property type="entry name" value="HHH"/>
    <property type="match status" value="1"/>
</dbReference>
<dbReference type="InterPro" id="IPR003265">
    <property type="entry name" value="HhH-GPD_domain"/>
</dbReference>
<evidence type="ECO:0000256" key="15">
    <source>
        <dbReference type="ARBA" id="ARBA00066769"/>
    </source>
</evidence>
<dbReference type="Proteomes" id="UP000272051">
    <property type="component" value="Unassembled WGS sequence"/>
</dbReference>
<evidence type="ECO:0000256" key="2">
    <source>
        <dbReference type="ARBA" id="ARBA00001966"/>
    </source>
</evidence>
<feature type="domain" description="HhH-GPD" evidence="16">
    <location>
        <begin position="56"/>
        <end position="207"/>
    </location>
</feature>
<dbReference type="InterPro" id="IPR004035">
    <property type="entry name" value="Endouclease-III_FeS-bd_BS"/>
</dbReference>
<dbReference type="Gene3D" id="1.10.340.30">
    <property type="entry name" value="Hypothetical protein, domain 2"/>
    <property type="match status" value="1"/>
</dbReference>
<comment type="similarity">
    <text evidence="3">Belongs to the Nth/MutY family.</text>
</comment>
<dbReference type="GO" id="GO:0006298">
    <property type="term" value="P:mismatch repair"/>
    <property type="evidence" value="ECO:0007669"/>
    <property type="project" value="TreeGrafter"/>
</dbReference>
<dbReference type="PANTHER" id="PTHR42944">
    <property type="entry name" value="ADENINE DNA GLYCOSYLASE"/>
    <property type="match status" value="1"/>
</dbReference>
<dbReference type="Pfam" id="PF00730">
    <property type="entry name" value="HhH-GPD"/>
    <property type="match status" value="1"/>
</dbReference>
<dbReference type="AlphaFoldDB" id="A0A497F0Z9"/>
<evidence type="ECO:0000256" key="5">
    <source>
        <dbReference type="ARBA" id="ARBA00022023"/>
    </source>
</evidence>
<evidence type="ECO:0000256" key="7">
    <source>
        <dbReference type="ARBA" id="ARBA00022723"/>
    </source>
</evidence>
<keyword evidence="10" id="KW-0408">Iron</keyword>
<dbReference type="CDD" id="cd00056">
    <property type="entry name" value="ENDO3c"/>
    <property type="match status" value="1"/>
</dbReference>
<dbReference type="InterPro" id="IPR044298">
    <property type="entry name" value="MIG/MutY"/>
</dbReference>
<dbReference type="SMART" id="SM00478">
    <property type="entry name" value="ENDO3c"/>
    <property type="match status" value="1"/>
</dbReference>
<gene>
    <name evidence="17" type="ORF">DRJ33_03340</name>
</gene>
<keyword evidence="12" id="KW-0234">DNA repair</keyword>
<dbReference type="PROSITE" id="PS00764">
    <property type="entry name" value="ENDONUCLEASE_III_1"/>
    <property type="match status" value="1"/>
</dbReference>
<dbReference type="FunFam" id="1.10.340.30:FF:000001">
    <property type="entry name" value="Endonuclease III"/>
    <property type="match status" value="1"/>
</dbReference>
<evidence type="ECO:0000313" key="17">
    <source>
        <dbReference type="EMBL" id="RLE52600.1"/>
    </source>
</evidence>
<keyword evidence="6" id="KW-0004">4Fe-4S</keyword>
<dbReference type="InterPro" id="IPR011257">
    <property type="entry name" value="DNA_glycosylase"/>
</dbReference>
<dbReference type="EC" id="3.2.2.29" evidence="15"/>
<dbReference type="Gene3D" id="1.10.1670.10">
    <property type="entry name" value="Helix-hairpin-Helix base-excision DNA repair enzymes (C-terminal)"/>
    <property type="match status" value="1"/>
</dbReference>
<evidence type="ECO:0000256" key="12">
    <source>
        <dbReference type="ARBA" id="ARBA00023204"/>
    </source>
</evidence>
<comment type="cofactor">
    <cofactor evidence="2">
        <name>[4Fe-4S] cluster</name>
        <dbReference type="ChEBI" id="CHEBI:49883"/>
    </cofactor>
</comment>
<dbReference type="InterPro" id="IPR000445">
    <property type="entry name" value="HhH_motif"/>
</dbReference>
<dbReference type="GO" id="GO:0000701">
    <property type="term" value="F:purine-specific mismatch base pair DNA N-glycosylase activity"/>
    <property type="evidence" value="ECO:0007669"/>
    <property type="project" value="UniProtKB-EC"/>
</dbReference>
<dbReference type="InterPro" id="IPR023170">
    <property type="entry name" value="HhH_base_excis_C"/>
</dbReference>
<protein>
    <recommendedName>
        <fullName evidence="5">Adenine DNA glycosylase</fullName>
        <ecNumber evidence="15">3.2.2.29</ecNumber>
        <ecNumber evidence="4">3.2.2.31</ecNumber>
    </recommendedName>
</protein>
<comment type="catalytic activity">
    <reaction evidence="1">
        <text>Hydrolyzes free adenine bases from 7,8-dihydro-8-oxoguanine:adenine mismatched double-stranded DNA, leaving an apurinic site.</text>
        <dbReference type="EC" id="3.2.2.31"/>
    </reaction>
</comment>
<dbReference type="GO" id="GO:0051539">
    <property type="term" value="F:4 iron, 4 sulfur cluster binding"/>
    <property type="evidence" value="ECO:0007669"/>
    <property type="project" value="UniProtKB-KW"/>
</dbReference>
<dbReference type="EC" id="3.2.2.31" evidence="4"/>
<evidence type="ECO:0000256" key="9">
    <source>
        <dbReference type="ARBA" id="ARBA00022801"/>
    </source>
</evidence>
<dbReference type="GO" id="GO:0034039">
    <property type="term" value="F:8-oxo-7,8-dihydroguanine DNA N-glycosylase activity"/>
    <property type="evidence" value="ECO:0007669"/>
    <property type="project" value="TreeGrafter"/>
</dbReference>
<dbReference type="GO" id="GO:0141016">
    <property type="term" value="F:G/T mismatch-specific thymine-DNA glycosylase activity"/>
    <property type="evidence" value="ECO:0007669"/>
    <property type="project" value="UniProtKB-EC"/>
</dbReference>
<evidence type="ECO:0000256" key="11">
    <source>
        <dbReference type="ARBA" id="ARBA00023014"/>
    </source>
</evidence>
<dbReference type="EMBL" id="QMQX01000045">
    <property type="protein sequence ID" value="RLE52600.1"/>
    <property type="molecule type" value="Genomic_DNA"/>
</dbReference>
<comment type="catalytic activity">
    <reaction evidence="14">
        <text>Hydrolyzes mismatched double-stranded DNA and polynucleotides, releasing free thymine.</text>
        <dbReference type="EC" id="3.2.2.29"/>
    </reaction>
</comment>
<keyword evidence="8" id="KW-0227">DNA damage</keyword>
<organism evidence="17 18">
    <name type="scientific">Thermoproteota archaeon</name>
    <dbReference type="NCBI Taxonomy" id="2056631"/>
    <lineage>
        <taxon>Archaea</taxon>
        <taxon>Thermoproteota</taxon>
    </lineage>
</organism>
<evidence type="ECO:0000256" key="1">
    <source>
        <dbReference type="ARBA" id="ARBA00000843"/>
    </source>
</evidence>
<dbReference type="GO" id="GO:0032357">
    <property type="term" value="F:oxidized purine DNA binding"/>
    <property type="evidence" value="ECO:0007669"/>
    <property type="project" value="TreeGrafter"/>
</dbReference>
<evidence type="ECO:0000259" key="16">
    <source>
        <dbReference type="SMART" id="SM00478"/>
    </source>
</evidence>
<evidence type="ECO:0000256" key="3">
    <source>
        <dbReference type="ARBA" id="ARBA00008343"/>
    </source>
</evidence>
<reference evidence="17 18" key="1">
    <citation type="submission" date="2018-06" db="EMBL/GenBank/DDBJ databases">
        <title>Extensive metabolic versatility and redundancy in microbially diverse, dynamic hydrothermal sediments.</title>
        <authorList>
            <person name="Dombrowski N."/>
            <person name="Teske A."/>
            <person name="Baker B.J."/>
        </authorList>
    </citation>
    <scope>NUCLEOTIDE SEQUENCE [LARGE SCALE GENOMIC DNA]</scope>
    <source>
        <strain evidence="17">B34_G17</strain>
    </source>
</reference>
<evidence type="ECO:0000313" key="18">
    <source>
        <dbReference type="Proteomes" id="UP000272051"/>
    </source>
</evidence>
<dbReference type="PIRSF" id="PIRSF001435">
    <property type="entry name" value="Nth"/>
    <property type="match status" value="1"/>
</dbReference>
<name>A0A497F0Z9_9CREN</name>
<dbReference type="GO" id="GO:0035485">
    <property type="term" value="F:adenine/guanine mispair binding"/>
    <property type="evidence" value="ECO:0007669"/>
    <property type="project" value="TreeGrafter"/>
</dbReference>
<evidence type="ECO:0000256" key="4">
    <source>
        <dbReference type="ARBA" id="ARBA00012045"/>
    </source>
</evidence>
<dbReference type="GO" id="GO:0006284">
    <property type="term" value="P:base-excision repair"/>
    <property type="evidence" value="ECO:0007669"/>
    <property type="project" value="InterPro"/>
</dbReference>
<evidence type="ECO:0000256" key="6">
    <source>
        <dbReference type="ARBA" id="ARBA00022485"/>
    </source>
</evidence>
<evidence type="ECO:0000256" key="10">
    <source>
        <dbReference type="ARBA" id="ARBA00023004"/>
    </source>
</evidence>
<evidence type="ECO:0000256" key="14">
    <source>
        <dbReference type="ARBA" id="ARBA00052915"/>
    </source>
</evidence>
<keyword evidence="9" id="KW-0378">Hydrolase</keyword>
<evidence type="ECO:0000256" key="8">
    <source>
        <dbReference type="ARBA" id="ARBA00022763"/>
    </source>
</evidence>
<dbReference type="PANTHER" id="PTHR42944:SF1">
    <property type="entry name" value="ADENINE DNA GLYCOSYLASE"/>
    <property type="match status" value="1"/>
</dbReference>